<dbReference type="AlphaFoldDB" id="A0A951QLU8"/>
<reference evidence="10" key="1">
    <citation type="submission" date="2021-05" db="EMBL/GenBank/DDBJ databases">
        <authorList>
            <person name="Pietrasiak N."/>
            <person name="Ward R."/>
            <person name="Stajich J.E."/>
            <person name="Kurbessoian T."/>
        </authorList>
    </citation>
    <scope>NUCLEOTIDE SEQUENCE</scope>
    <source>
        <strain evidence="10">GSE-NOS-MK-12-04C</strain>
    </source>
</reference>
<dbReference type="PANTHER" id="PTHR33908">
    <property type="entry name" value="MANNOSYLTRANSFERASE YKCB-RELATED"/>
    <property type="match status" value="1"/>
</dbReference>
<feature type="transmembrane region" description="Helical" evidence="8">
    <location>
        <begin position="383"/>
        <end position="406"/>
    </location>
</feature>
<dbReference type="InterPro" id="IPR038731">
    <property type="entry name" value="RgtA/B/C-like"/>
</dbReference>
<dbReference type="GO" id="GO:0016763">
    <property type="term" value="F:pentosyltransferase activity"/>
    <property type="evidence" value="ECO:0007669"/>
    <property type="project" value="TreeGrafter"/>
</dbReference>
<feature type="transmembrane region" description="Helical" evidence="8">
    <location>
        <begin position="325"/>
        <end position="346"/>
    </location>
</feature>
<keyword evidence="5 8" id="KW-0812">Transmembrane</keyword>
<evidence type="ECO:0000313" key="10">
    <source>
        <dbReference type="EMBL" id="MBW4668330.1"/>
    </source>
</evidence>
<keyword evidence="2" id="KW-1003">Cell membrane</keyword>
<feature type="transmembrane region" description="Helical" evidence="8">
    <location>
        <begin position="93"/>
        <end position="111"/>
    </location>
</feature>
<reference evidence="10" key="2">
    <citation type="journal article" date="2022" name="Microbiol. Resour. Announc.">
        <title>Metagenome Sequencing to Explore Phylogenomics of Terrestrial Cyanobacteria.</title>
        <authorList>
            <person name="Ward R.D."/>
            <person name="Stajich J.E."/>
            <person name="Johansen J.R."/>
            <person name="Huntemann M."/>
            <person name="Clum A."/>
            <person name="Foster B."/>
            <person name="Foster B."/>
            <person name="Roux S."/>
            <person name="Palaniappan K."/>
            <person name="Varghese N."/>
            <person name="Mukherjee S."/>
            <person name="Reddy T.B.K."/>
            <person name="Daum C."/>
            <person name="Copeland A."/>
            <person name="Chen I.A."/>
            <person name="Ivanova N.N."/>
            <person name="Kyrpides N.C."/>
            <person name="Shapiro N."/>
            <person name="Eloe-Fadrosh E.A."/>
            <person name="Pietrasiak N."/>
        </authorList>
    </citation>
    <scope>NUCLEOTIDE SEQUENCE</scope>
    <source>
        <strain evidence="10">GSE-NOS-MK-12-04C</strain>
    </source>
</reference>
<evidence type="ECO:0000256" key="6">
    <source>
        <dbReference type="ARBA" id="ARBA00022989"/>
    </source>
</evidence>
<dbReference type="EMBL" id="JAHHGZ010000012">
    <property type="protein sequence ID" value="MBW4668330.1"/>
    <property type="molecule type" value="Genomic_DNA"/>
</dbReference>
<comment type="subcellular location">
    <subcellularLocation>
        <location evidence="1">Cell membrane</location>
        <topology evidence="1">Multi-pass membrane protein</topology>
    </subcellularLocation>
</comment>
<organism evidence="10 11">
    <name type="scientific">Cyanomargarita calcarea GSE-NOS-MK-12-04C</name>
    <dbReference type="NCBI Taxonomy" id="2839659"/>
    <lineage>
        <taxon>Bacteria</taxon>
        <taxon>Bacillati</taxon>
        <taxon>Cyanobacteriota</taxon>
        <taxon>Cyanophyceae</taxon>
        <taxon>Nostocales</taxon>
        <taxon>Cyanomargaritaceae</taxon>
        <taxon>Cyanomargarita</taxon>
    </lineage>
</organism>
<dbReference type="Pfam" id="PF13231">
    <property type="entry name" value="PMT_2"/>
    <property type="match status" value="1"/>
</dbReference>
<gene>
    <name evidence="10" type="ORF">KME60_13115</name>
</gene>
<sequence>MLYIRLFYPIWQQVSQWAGFSYFSLLLWILPLLIFNSGASSLMAHDEGLYAWRAKMMFDSGDWVSPWSQPHHKTPGIYWIIAISYKIFGISEASVRLPSIMFGIFSIFILYEIGKIILGKKVAWLASAIFSVELLWLQYCRLGNPDVPMICLVLLAVLCLLKAELHPKYSPILHFIVGLSFGFGFLIRSFMIFLPMMALLPYLILEHRRHHLKNPLLYIGFVLALVPTCIWIWLNFIRYGDAGYAELFKFLFSLGSSERDGNGIIFYFWNIPLKAFPWSFFSILGLVLTIRHPIARYQSILVGFPLVLFAELSLFPTRLSHYSLVLHPFIALLAAVGLNWLGEHYFTRNKRLARNLSYAFGGFGIFLLLASIVIRIVSDTKSWKYATLGLAIGNACLILPTVWIARYRFGKKFLCVRYWLAGWLIPAWLGLAVAGSLGLIGDYNPDVKNFIQHNNSIFQNYPVNLVEVHNKIEVLLDFYTPNHGKRVEEASQLPTNSYAWISVKQASQLTRPHRIIGTVQEYQLIQIF</sequence>
<evidence type="ECO:0000256" key="2">
    <source>
        <dbReference type="ARBA" id="ARBA00022475"/>
    </source>
</evidence>
<evidence type="ECO:0000256" key="7">
    <source>
        <dbReference type="ARBA" id="ARBA00023136"/>
    </source>
</evidence>
<feature type="transmembrane region" description="Helical" evidence="8">
    <location>
        <begin position="300"/>
        <end position="319"/>
    </location>
</feature>
<evidence type="ECO:0000313" key="11">
    <source>
        <dbReference type="Proteomes" id="UP000729701"/>
    </source>
</evidence>
<evidence type="ECO:0000256" key="5">
    <source>
        <dbReference type="ARBA" id="ARBA00022692"/>
    </source>
</evidence>
<feature type="transmembrane region" description="Helical" evidence="8">
    <location>
        <begin position="418"/>
        <end position="440"/>
    </location>
</feature>
<accession>A0A951QLU8</accession>
<evidence type="ECO:0000256" key="4">
    <source>
        <dbReference type="ARBA" id="ARBA00022679"/>
    </source>
</evidence>
<evidence type="ECO:0000256" key="1">
    <source>
        <dbReference type="ARBA" id="ARBA00004651"/>
    </source>
</evidence>
<keyword evidence="6 8" id="KW-1133">Transmembrane helix</keyword>
<feature type="transmembrane region" description="Helical" evidence="8">
    <location>
        <begin position="147"/>
        <end position="163"/>
    </location>
</feature>
<dbReference type="PANTHER" id="PTHR33908:SF3">
    <property type="entry name" value="UNDECAPRENYL PHOSPHATE-ALPHA-4-AMINO-4-DEOXY-L-ARABINOSE ARABINOSYL TRANSFERASE"/>
    <property type="match status" value="1"/>
</dbReference>
<name>A0A951QLU8_9CYAN</name>
<dbReference type="Proteomes" id="UP000729701">
    <property type="component" value="Unassembled WGS sequence"/>
</dbReference>
<feature type="domain" description="Glycosyltransferase RgtA/B/C/D-like" evidence="9">
    <location>
        <begin position="73"/>
        <end position="233"/>
    </location>
</feature>
<keyword evidence="4" id="KW-0808">Transferase</keyword>
<keyword evidence="7 8" id="KW-0472">Membrane</keyword>
<feature type="transmembrane region" description="Helical" evidence="8">
    <location>
        <begin position="216"/>
        <end position="234"/>
    </location>
</feature>
<evidence type="ECO:0000256" key="3">
    <source>
        <dbReference type="ARBA" id="ARBA00022676"/>
    </source>
</evidence>
<dbReference type="InterPro" id="IPR050297">
    <property type="entry name" value="LipidA_mod_glycosyltrf_83"/>
</dbReference>
<keyword evidence="3" id="KW-0328">Glycosyltransferase</keyword>
<feature type="transmembrane region" description="Helical" evidence="8">
    <location>
        <begin position="20"/>
        <end position="39"/>
    </location>
</feature>
<dbReference type="GO" id="GO:0005886">
    <property type="term" value="C:plasma membrane"/>
    <property type="evidence" value="ECO:0007669"/>
    <property type="project" value="UniProtKB-SubCell"/>
</dbReference>
<feature type="transmembrane region" description="Helical" evidence="8">
    <location>
        <begin position="175"/>
        <end position="204"/>
    </location>
</feature>
<evidence type="ECO:0000259" key="9">
    <source>
        <dbReference type="Pfam" id="PF13231"/>
    </source>
</evidence>
<feature type="transmembrane region" description="Helical" evidence="8">
    <location>
        <begin position="264"/>
        <end position="288"/>
    </location>
</feature>
<proteinExistence type="predicted"/>
<protein>
    <submittedName>
        <fullName evidence="10">Glycosyltransferase family 39 protein</fullName>
    </submittedName>
</protein>
<comment type="caution">
    <text evidence="10">The sequence shown here is derived from an EMBL/GenBank/DDBJ whole genome shotgun (WGS) entry which is preliminary data.</text>
</comment>
<evidence type="ECO:0000256" key="8">
    <source>
        <dbReference type="SAM" id="Phobius"/>
    </source>
</evidence>
<dbReference type="GO" id="GO:0009103">
    <property type="term" value="P:lipopolysaccharide biosynthetic process"/>
    <property type="evidence" value="ECO:0007669"/>
    <property type="project" value="UniProtKB-ARBA"/>
</dbReference>
<feature type="transmembrane region" description="Helical" evidence="8">
    <location>
        <begin position="358"/>
        <end position="377"/>
    </location>
</feature>
<dbReference type="GO" id="GO:0010041">
    <property type="term" value="P:response to iron(III) ion"/>
    <property type="evidence" value="ECO:0007669"/>
    <property type="project" value="TreeGrafter"/>
</dbReference>